<evidence type="ECO:0000313" key="1">
    <source>
        <dbReference type="EMBL" id="OUJ69888.1"/>
    </source>
</evidence>
<comment type="caution">
    <text evidence="1">The sequence shown here is derived from an EMBL/GenBank/DDBJ whole genome shotgun (WGS) entry which is preliminary data.</text>
</comment>
<gene>
    <name evidence="1" type="ORF">BXP70_25835</name>
</gene>
<evidence type="ECO:0000313" key="2">
    <source>
        <dbReference type="Proteomes" id="UP000194873"/>
    </source>
</evidence>
<dbReference type="Proteomes" id="UP000194873">
    <property type="component" value="Unassembled WGS sequence"/>
</dbReference>
<organism evidence="1 2">
    <name type="scientific">Hymenobacter crusticola</name>
    <dbReference type="NCBI Taxonomy" id="1770526"/>
    <lineage>
        <taxon>Bacteria</taxon>
        <taxon>Pseudomonadati</taxon>
        <taxon>Bacteroidota</taxon>
        <taxon>Cytophagia</taxon>
        <taxon>Cytophagales</taxon>
        <taxon>Hymenobacteraceae</taxon>
        <taxon>Hymenobacter</taxon>
    </lineage>
</organism>
<dbReference type="EMBL" id="MTSE01000029">
    <property type="protein sequence ID" value="OUJ69888.1"/>
    <property type="molecule type" value="Genomic_DNA"/>
</dbReference>
<accession>A0A243W6B4</accession>
<reference evidence="1 2" key="1">
    <citation type="submission" date="2017-01" db="EMBL/GenBank/DDBJ databases">
        <title>A new Hymenobacter.</title>
        <authorList>
            <person name="Liang Y."/>
            <person name="Feng F."/>
        </authorList>
    </citation>
    <scope>NUCLEOTIDE SEQUENCE [LARGE SCALE GENOMIC DNA]</scope>
    <source>
        <strain evidence="1">MIMBbqt21</strain>
    </source>
</reference>
<name>A0A243W6B4_9BACT</name>
<keyword evidence="2" id="KW-1185">Reference proteome</keyword>
<sequence length="349" mass="39728">MNADDLLSPGQKEAWRIAASVLKEFALDPVCVKQEGEIVYNTFLSRLAESQTIQEDVYTGSRILEKDVAENYVEWIIAKALEIKGEFSEELTLPIDFKRMNFNGSVYGEWYTDPERKLYKGGARTPSSTARAVLTLASGADLYIGEMNISYYVNSKIMQITGGNHRMMAYKLLGISTFPVGKLFNSSLANKNQSQLNRGSLTLYDDFPNEALNKALLWVESFYRMTDPQGPMPTLTVVGQETVILGLAAEYHSDSDGENFNELFRFTKHDLLDPRIEQNKRTDRGFINVLTNYLTVYQLFAQVKYSMGWFKLLFEKKKTIAQLTPIQAEIQGRWHVWRQSHSGSISRFG</sequence>
<proteinExistence type="predicted"/>
<dbReference type="AlphaFoldDB" id="A0A243W6B4"/>
<protein>
    <submittedName>
        <fullName evidence="1">Uncharacterized protein</fullName>
    </submittedName>
</protein>
<dbReference type="RefSeq" id="WP_086597012.1">
    <property type="nucleotide sequence ID" value="NZ_MTSE01000029.1"/>
</dbReference>